<feature type="transmembrane region" description="Helical" evidence="7">
    <location>
        <begin position="94"/>
        <end position="117"/>
    </location>
</feature>
<dbReference type="GO" id="GO:0016020">
    <property type="term" value="C:membrane"/>
    <property type="evidence" value="ECO:0007669"/>
    <property type="project" value="UniProtKB-SubCell"/>
</dbReference>
<evidence type="ECO:0000256" key="4">
    <source>
        <dbReference type="ARBA" id="ARBA00023136"/>
    </source>
</evidence>
<protein>
    <submittedName>
        <fullName evidence="9">Integral membrane protein</fullName>
    </submittedName>
</protein>
<dbReference type="Proteomes" id="UP000076584">
    <property type="component" value="Unassembled WGS sequence"/>
</dbReference>
<evidence type="ECO:0000256" key="1">
    <source>
        <dbReference type="ARBA" id="ARBA00004141"/>
    </source>
</evidence>
<name>A0A162PZ46_COLIC</name>
<keyword evidence="2 7" id="KW-0812">Transmembrane</keyword>
<dbReference type="PANTHER" id="PTHR33048:SF47">
    <property type="entry name" value="INTEGRAL MEMBRANE PROTEIN-RELATED"/>
    <property type="match status" value="1"/>
</dbReference>
<keyword evidence="3 7" id="KW-1133">Transmembrane helix</keyword>
<evidence type="ECO:0000256" key="7">
    <source>
        <dbReference type="SAM" id="Phobius"/>
    </source>
</evidence>
<feature type="transmembrane region" description="Helical" evidence="7">
    <location>
        <begin position="16"/>
        <end position="39"/>
    </location>
</feature>
<evidence type="ECO:0000256" key="3">
    <source>
        <dbReference type="ARBA" id="ARBA00022989"/>
    </source>
</evidence>
<dbReference type="InterPro" id="IPR049326">
    <property type="entry name" value="Rhodopsin_dom_fungi"/>
</dbReference>
<comment type="subcellular location">
    <subcellularLocation>
        <location evidence="1">Membrane</location>
        <topology evidence="1">Multi-pass membrane protein</topology>
    </subcellularLocation>
</comment>
<dbReference type="Pfam" id="PF20684">
    <property type="entry name" value="Fung_rhodopsin"/>
    <property type="match status" value="1"/>
</dbReference>
<reference evidence="9 10" key="1">
    <citation type="submission" date="2015-06" db="EMBL/GenBank/DDBJ databases">
        <title>Survival trade-offs in plant roots during colonization by closely related pathogenic and mutualistic fungi.</title>
        <authorList>
            <person name="Hacquard S."/>
            <person name="Kracher B."/>
            <person name="Hiruma K."/>
            <person name="Weinman A."/>
            <person name="Muench P."/>
            <person name="Garrido Oter R."/>
            <person name="Ver Loren van Themaat E."/>
            <person name="Dallerey J.-F."/>
            <person name="Damm U."/>
            <person name="Henrissat B."/>
            <person name="Lespinet O."/>
            <person name="Thon M."/>
            <person name="Kemen E."/>
            <person name="McHardy A.C."/>
            <person name="Schulze-Lefert P."/>
            <person name="O'Connell R.J."/>
        </authorList>
    </citation>
    <scope>NUCLEOTIDE SEQUENCE [LARGE SCALE GENOMIC DNA]</scope>
    <source>
        <strain evidence="9 10">MAFF 238704</strain>
    </source>
</reference>
<keyword evidence="4 7" id="KW-0472">Membrane</keyword>
<feature type="transmembrane region" description="Helical" evidence="7">
    <location>
        <begin position="51"/>
        <end position="74"/>
    </location>
</feature>
<evidence type="ECO:0000256" key="5">
    <source>
        <dbReference type="ARBA" id="ARBA00038359"/>
    </source>
</evidence>
<comment type="similarity">
    <text evidence="5">Belongs to the SAT4 family.</text>
</comment>
<organism evidence="9 10">
    <name type="scientific">Colletotrichum incanum</name>
    <name type="common">Soybean anthracnose fungus</name>
    <dbReference type="NCBI Taxonomy" id="1573173"/>
    <lineage>
        <taxon>Eukaryota</taxon>
        <taxon>Fungi</taxon>
        <taxon>Dikarya</taxon>
        <taxon>Ascomycota</taxon>
        <taxon>Pezizomycotina</taxon>
        <taxon>Sordariomycetes</taxon>
        <taxon>Hypocreomycetidae</taxon>
        <taxon>Glomerellales</taxon>
        <taxon>Glomerellaceae</taxon>
        <taxon>Colletotrichum</taxon>
        <taxon>Colletotrichum spaethianum species complex</taxon>
    </lineage>
</organism>
<proteinExistence type="inferred from homology"/>
<feature type="transmembrane region" description="Helical" evidence="7">
    <location>
        <begin position="174"/>
        <end position="195"/>
    </location>
</feature>
<evidence type="ECO:0000313" key="10">
    <source>
        <dbReference type="Proteomes" id="UP000076584"/>
    </source>
</evidence>
<feature type="transmembrane region" description="Helical" evidence="7">
    <location>
        <begin position="129"/>
        <end position="150"/>
    </location>
</feature>
<comment type="caution">
    <text evidence="9">The sequence shown here is derived from an EMBL/GenBank/DDBJ whole genome shotgun (WGS) entry which is preliminary data.</text>
</comment>
<feature type="transmembrane region" description="Helical" evidence="7">
    <location>
        <begin position="207"/>
        <end position="225"/>
    </location>
</feature>
<evidence type="ECO:0000256" key="2">
    <source>
        <dbReference type="ARBA" id="ARBA00022692"/>
    </source>
</evidence>
<accession>A0A162PZ46</accession>
<feature type="region of interest" description="Disordered" evidence="6">
    <location>
        <begin position="367"/>
        <end position="393"/>
    </location>
</feature>
<feature type="domain" description="Rhodopsin" evidence="8">
    <location>
        <begin position="35"/>
        <end position="268"/>
    </location>
</feature>
<dbReference type="AlphaFoldDB" id="A0A162PZ46"/>
<keyword evidence="10" id="KW-1185">Reference proteome</keyword>
<sequence length="393" mass="43615">MTTSIPPAVYADDKRMTVVGSAVFCVCFTTAMVGLRIYTRTKIIRLCGIDDYLAAAALLAIVACGIAISLMTTHGLGRHIVLLTPEDITEYMKMFYISIVCYNFAILFIKLSFLCQYYRVMVVPRLRKIYAVALVIVGAWSTSQLFISALQCMPVSGFWDKSVKAKCIPNQPQWYVNAAGNIITDVAVFALPMPIFWHLSLPRKQKILLMGIFSLGFFTVAISIVRVQFLNIPTDFTWANVDSSLWSLGEISSAVTCACLPTLRPLLTKVFPGLMSRVNLSSIPSHQTDTQHTQPTRAYSSLPKLRDMEKGIAESGVSSARSSHLRDDRSTTYGLPYRHYTNESSETIFGLASVREDPIVPVKPNFSPLSPRPVCNPSSPIKSYPVRRDGTPF</sequence>
<gene>
    <name evidence="9" type="ORF">CI238_06900</name>
</gene>
<evidence type="ECO:0000256" key="6">
    <source>
        <dbReference type="SAM" id="MobiDB-lite"/>
    </source>
</evidence>
<feature type="transmembrane region" description="Helical" evidence="7">
    <location>
        <begin position="245"/>
        <end position="267"/>
    </location>
</feature>
<evidence type="ECO:0000259" key="8">
    <source>
        <dbReference type="Pfam" id="PF20684"/>
    </source>
</evidence>
<dbReference type="InterPro" id="IPR052337">
    <property type="entry name" value="SAT4-like"/>
</dbReference>
<evidence type="ECO:0000313" key="9">
    <source>
        <dbReference type="EMBL" id="KZL87791.1"/>
    </source>
</evidence>
<dbReference type="PANTHER" id="PTHR33048">
    <property type="entry name" value="PTH11-LIKE INTEGRAL MEMBRANE PROTEIN (AFU_ORTHOLOGUE AFUA_5G11245)"/>
    <property type="match status" value="1"/>
</dbReference>
<dbReference type="EMBL" id="LFIW01000188">
    <property type="protein sequence ID" value="KZL87791.1"/>
    <property type="molecule type" value="Genomic_DNA"/>
</dbReference>